<sequence>MNIKEQLTVIIPTSITPSSPETFVVESALQSIFKYLPIKDCKIFILCDNVTSHS</sequence>
<proteinExistence type="predicted"/>
<gene>
    <name evidence="1" type="ORF">S01H1_71912</name>
</gene>
<dbReference type="EMBL" id="BARS01047915">
    <property type="protein sequence ID" value="GAG30856.1"/>
    <property type="molecule type" value="Genomic_DNA"/>
</dbReference>
<feature type="non-terminal residue" evidence="1">
    <location>
        <position position="54"/>
    </location>
</feature>
<reference evidence="1" key="1">
    <citation type="journal article" date="2014" name="Front. Microbiol.">
        <title>High frequency of phylogenetically diverse reductive dehalogenase-homologous genes in deep subseafloor sedimentary metagenomes.</title>
        <authorList>
            <person name="Kawai M."/>
            <person name="Futagami T."/>
            <person name="Toyoda A."/>
            <person name="Takaki Y."/>
            <person name="Nishi S."/>
            <person name="Hori S."/>
            <person name="Arai W."/>
            <person name="Tsubouchi T."/>
            <person name="Morono Y."/>
            <person name="Uchiyama I."/>
            <person name="Ito T."/>
            <person name="Fujiyama A."/>
            <person name="Inagaki F."/>
            <person name="Takami H."/>
        </authorList>
    </citation>
    <scope>NUCLEOTIDE SEQUENCE</scope>
    <source>
        <strain evidence="1">Expedition CK06-06</strain>
    </source>
</reference>
<organism evidence="1">
    <name type="scientific">marine sediment metagenome</name>
    <dbReference type="NCBI Taxonomy" id="412755"/>
    <lineage>
        <taxon>unclassified sequences</taxon>
        <taxon>metagenomes</taxon>
        <taxon>ecological metagenomes</taxon>
    </lineage>
</organism>
<protein>
    <submittedName>
        <fullName evidence="1">Uncharacterized protein</fullName>
    </submittedName>
</protein>
<name>X0Y1T0_9ZZZZ</name>
<evidence type="ECO:0000313" key="1">
    <source>
        <dbReference type="EMBL" id="GAG30856.1"/>
    </source>
</evidence>
<comment type="caution">
    <text evidence="1">The sequence shown here is derived from an EMBL/GenBank/DDBJ whole genome shotgun (WGS) entry which is preliminary data.</text>
</comment>
<accession>X0Y1T0</accession>
<dbReference type="AlphaFoldDB" id="X0Y1T0"/>